<evidence type="ECO:0000256" key="7">
    <source>
        <dbReference type="PIRSR" id="PIRSR606710-2"/>
    </source>
</evidence>
<feature type="site" description="Important for catalytic activity, responsible for pKa modulation of the active site Glu and correct orientation of both the proton donor and substrate" evidence="7">
    <location>
        <position position="158"/>
    </location>
</feature>
<accession>A0A518RHL2</accession>
<dbReference type="KEGG" id="ssua:FPZ54_13725"/>
<dbReference type="Gene3D" id="2.115.10.20">
    <property type="entry name" value="Glycosyl hydrolase domain, family 43"/>
    <property type="match status" value="1"/>
</dbReference>
<evidence type="ECO:0000256" key="9">
    <source>
        <dbReference type="SAM" id="SignalP"/>
    </source>
</evidence>
<evidence type="ECO:0000256" key="8">
    <source>
        <dbReference type="RuleBase" id="RU361187"/>
    </source>
</evidence>
<evidence type="ECO:0000256" key="3">
    <source>
        <dbReference type="ARBA" id="ARBA00022801"/>
    </source>
</evidence>
<dbReference type="InterPro" id="IPR006710">
    <property type="entry name" value="Glyco_hydro_43"/>
</dbReference>
<evidence type="ECO:0000256" key="1">
    <source>
        <dbReference type="ARBA" id="ARBA00009865"/>
    </source>
</evidence>
<dbReference type="Pfam" id="PF04616">
    <property type="entry name" value="Glyco_hydro_43"/>
    <property type="match status" value="1"/>
</dbReference>
<dbReference type="Proteomes" id="UP000318055">
    <property type="component" value="Chromosome"/>
</dbReference>
<organism evidence="10 11">
    <name type="scientific">Sphingomonas suaedae</name>
    <dbReference type="NCBI Taxonomy" id="2599297"/>
    <lineage>
        <taxon>Bacteria</taxon>
        <taxon>Pseudomonadati</taxon>
        <taxon>Pseudomonadota</taxon>
        <taxon>Alphaproteobacteria</taxon>
        <taxon>Sphingomonadales</taxon>
        <taxon>Sphingomonadaceae</taxon>
        <taxon>Sphingomonas</taxon>
    </lineage>
</organism>
<gene>
    <name evidence="10" type="ORF">FPZ54_13725</name>
</gene>
<evidence type="ECO:0000313" key="11">
    <source>
        <dbReference type="Proteomes" id="UP000318055"/>
    </source>
</evidence>
<dbReference type="PANTHER" id="PTHR43772:SF2">
    <property type="entry name" value="PUTATIVE (AFU_ORTHOLOGUE AFUA_2G04480)-RELATED"/>
    <property type="match status" value="1"/>
</dbReference>
<evidence type="ECO:0000256" key="6">
    <source>
        <dbReference type="PIRSR" id="PIRSR606710-1"/>
    </source>
</evidence>
<keyword evidence="5 8" id="KW-0326">Glycosidase</keyword>
<feature type="active site" description="Proton donor" evidence="6">
    <location>
        <position position="208"/>
    </location>
</feature>
<dbReference type="InterPro" id="IPR052176">
    <property type="entry name" value="Glycosyl_Hydrlase_43_Enz"/>
</dbReference>
<dbReference type="GO" id="GO:0045493">
    <property type="term" value="P:xylan catabolic process"/>
    <property type="evidence" value="ECO:0007669"/>
    <property type="project" value="UniProtKB-KW"/>
</dbReference>
<reference evidence="10 11" key="1">
    <citation type="submission" date="2019-07" db="EMBL/GenBank/DDBJ databases">
        <title>Sphingomonas alkalisoli sp. nov., isolated from rhizosphere soil of Suaedae salsa.</title>
        <authorList>
            <person name="Zhang H."/>
            <person name="Xu L."/>
            <person name="Zhang J.-X."/>
            <person name="Sun J.-Q."/>
        </authorList>
    </citation>
    <scope>NUCLEOTIDE SEQUENCE [LARGE SCALE GENOMIC DNA]</scope>
    <source>
        <strain evidence="10 11">XS-10</strain>
    </source>
</reference>
<evidence type="ECO:0000256" key="4">
    <source>
        <dbReference type="ARBA" id="ARBA00023277"/>
    </source>
</evidence>
<dbReference type="OrthoDB" id="9760116at2"/>
<comment type="similarity">
    <text evidence="1 8">Belongs to the glycosyl hydrolase 43 family.</text>
</comment>
<protein>
    <submittedName>
        <fullName evidence="10">Family 43 glycosylhydrolase</fullName>
    </submittedName>
</protein>
<dbReference type="GO" id="GO:0004553">
    <property type="term" value="F:hydrolase activity, hydrolyzing O-glycosyl compounds"/>
    <property type="evidence" value="ECO:0007669"/>
    <property type="project" value="InterPro"/>
</dbReference>
<keyword evidence="3 8" id="KW-0378">Hydrolase</keyword>
<keyword evidence="9" id="KW-0732">Signal</keyword>
<dbReference type="SUPFAM" id="SSF75005">
    <property type="entry name" value="Arabinanase/levansucrase/invertase"/>
    <property type="match status" value="1"/>
</dbReference>
<dbReference type="CDD" id="cd09004">
    <property type="entry name" value="GH43_bXyl-like"/>
    <property type="match status" value="1"/>
</dbReference>
<dbReference type="EMBL" id="CP042239">
    <property type="protein sequence ID" value="QDX26957.1"/>
    <property type="molecule type" value="Genomic_DNA"/>
</dbReference>
<feature type="chain" id="PRO_5022172498" evidence="9">
    <location>
        <begin position="31"/>
        <end position="318"/>
    </location>
</feature>
<keyword evidence="4" id="KW-0119">Carbohydrate metabolism</keyword>
<feature type="active site" description="Proton acceptor" evidence="6">
    <location>
        <position position="39"/>
    </location>
</feature>
<sequence>MLAAERSLIRLAALCAAVPIVLGAAVVAHDAPTAFAGADPDIEVADGRYWIYPTNSGEGGAARLYAWTSRDLRTWQRDRELLRLDDIDWIADDGAPRHFLWAPDMVAANGRYYLYYSVGPQNPTPSRIGVATCDTPAGPCSDSGKPLITGGNGFEAIDPAVFVDPRDGSRYLYAGGSAGATLRMWRLNPDLTSLDREMPVETPPQFTEGAFVHERNGTYYLSYSHGSWRHATYSVHYATSRSPSGPWAYRGAILTSDGRFKGPGHHACLRDPGTGRWHIAYHRWEGEQGDGPYKGQRRIVVQPITYGPDGAIEPIAMQ</sequence>
<keyword evidence="2" id="KW-0624">Polysaccharide degradation</keyword>
<dbReference type="AlphaFoldDB" id="A0A518RHL2"/>
<proteinExistence type="inferred from homology"/>
<dbReference type="RefSeq" id="WP_145848077.1">
    <property type="nucleotide sequence ID" value="NZ_CP042239.1"/>
</dbReference>
<keyword evidence="11" id="KW-1185">Reference proteome</keyword>
<evidence type="ECO:0000256" key="5">
    <source>
        <dbReference type="ARBA" id="ARBA00023295"/>
    </source>
</evidence>
<feature type="signal peptide" evidence="9">
    <location>
        <begin position="1"/>
        <end position="30"/>
    </location>
</feature>
<evidence type="ECO:0000313" key="10">
    <source>
        <dbReference type="EMBL" id="QDX26957.1"/>
    </source>
</evidence>
<evidence type="ECO:0000256" key="2">
    <source>
        <dbReference type="ARBA" id="ARBA00022651"/>
    </source>
</evidence>
<dbReference type="InterPro" id="IPR023296">
    <property type="entry name" value="Glyco_hydro_beta-prop_sf"/>
</dbReference>
<name>A0A518RHL2_9SPHN</name>
<dbReference type="PANTHER" id="PTHR43772">
    <property type="entry name" value="ENDO-1,4-BETA-XYLANASE"/>
    <property type="match status" value="1"/>
</dbReference>
<keyword evidence="2" id="KW-0858">Xylan degradation</keyword>